<dbReference type="KEGG" id="atm:ANT_11620"/>
<protein>
    <recommendedName>
        <fullName evidence="5">Methyltransferase</fullName>
    </recommendedName>
</protein>
<dbReference type="PANTHER" id="PTHR43542:SF1">
    <property type="entry name" value="METHYLTRANSFERASE"/>
    <property type="match status" value="1"/>
</dbReference>
<dbReference type="PANTHER" id="PTHR43542">
    <property type="entry name" value="METHYLTRANSFERASE"/>
    <property type="match status" value="1"/>
</dbReference>
<evidence type="ECO:0000313" key="3">
    <source>
        <dbReference type="EMBL" id="BAJ63196.1"/>
    </source>
</evidence>
<evidence type="ECO:0008006" key="5">
    <source>
        <dbReference type="Google" id="ProtNLM"/>
    </source>
</evidence>
<evidence type="ECO:0000256" key="2">
    <source>
        <dbReference type="ARBA" id="ARBA00022679"/>
    </source>
</evidence>
<proteinExistence type="predicted"/>
<dbReference type="Proteomes" id="UP000008922">
    <property type="component" value="Chromosome"/>
</dbReference>
<keyword evidence="4" id="KW-1185">Reference proteome</keyword>
<keyword evidence="2" id="KW-0808">Transferase</keyword>
<accession>E8N432</accession>
<dbReference type="GO" id="GO:0008168">
    <property type="term" value="F:methyltransferase activity"/>
    <property type="evidence" value="ECO:0007669"/>
    <property type="project" value="UniProtKB-KW"/>
</dbReference>
<dbReference type="RefSeq" id="WP_013559584.1">
    <property type="nucleotide sequence ID" value="NC_014960.1"/>
</dbReference>
<evidence type="ECO:0000256" key="1">
    <source>
        <dbReference type="ARBA" id="ARBA00022603"/>
    </source>
</evidence>
<dbReference type="Gene3D" id="3.40.50.150">
    <property type="entry name" value="Vaccinia Virus protein VP39"/>
    <property type="match status" value="1"/>
</dbReference>
<dbReference type="CDD" id="cd02440">
    <property type="entry name" value="AdoMet_MTases"/>
    <property type="match status" value="1"/>
</dbReference>
<dbReference type="InterPro" id="IPR004398">
    <property type="entry name" value="RNA_MeTrfase_RsmD"/>
</dbReference>
<dbReference type="Pfam" id="PF03602">
    <property type="entry name" value="Cons_hypoth95"/>
    <property type="match status" value="1"/>
</dbReference>
<dbReference type="FunCoup" id="E8N432">
    <property type="interactions" value="461"/>
</dbReference>
<reference evidence="3 4" key="1">
    <citation type="submission" date="2010-12" db="EMBL/GenBank/DDBJ databases">
        <title>Whole genome sequence of Anaerolinea thermophila UNI-1.</title>
        <authorList>
            <person name="Narita-Yamada S."/>
            <person name="Kishi E."/>
            <person name="Watanabe Y."/>
            <person name="Takasaki K."/>
            <person name="Ankai A."/>
            <person name="Oguchi A."/>
            <person name="Fukui S."/>
            <person name="Takahashi M."/>
            <person name="Yashiro I."/>
            <person name="Hosoyama A."/>
            <person name="Sekiguchi Y."/>
            <person name="Hanada S."/>
            <person name="Fujita N."/>
        </authorList>
    </citation>
    <scope>NUCLEOTIDE SEQUENCE [LARGE SCALE GENOMIC DNA]</scope>
    <source>
        <strain evidence="4">DSM 14523 / JCM 11388 / NBRC 100420 / UNI-1</strain>
    </source>
</reference>
<sequence>MSNPRIISGKARGTRLKSVPGDITRPITDMVKEALFNILGGDIYGATFLDMFGGTGSVGIEALSRGANFCRFIDLHRVAVQTIRTNLELTRLQERAQVLQGDAFTLLSRPADRQFDYIFIAPPQYKGLWEKALATVDNHVEWLSEDGWVIVQIDPVEYSPQSLQHLEEFEQRRYGNTLLIFYERKSEESPSSE</sequence>
<dbReference type="GO" id="GO:0031167">
    <property type="term" value="P:rRNA methylation"/>
    <property type="evidence" value="ECO:0007669"/>
    <property type="project" value="InterPro"/>
</dbReference>
<dbReference type="AlphaFoldDB" id="E8N432"/>
<dbReference type="eggNOG" id="COG0742">
    <property type="taxonomic scope" value="Bacteria"/>
</dbReference>
<dbReference type="HOGENOM" id="CLU_075826_0_2_0"/>
<dbReference type="SUPFAM" id="SSF53335">
    <property type="entry name" value="S-adenosyl-L-methionine-dependent methyltransferases"/>
    <property type="match status" value="1"/>
</dbReference>
<dbReference type="PIRSF" id="PIRSF004553">
    <property type="entry name" value="CHP00095"/>
    <property type="match status" value="1"/>
</dbReference>
<dbReference type="EMBL" id="AP012029">
    <property type="protein sequence ID" value="BAJ63196.1"/>
    <property type="molecule type" value="Genomic_DNA"/>
</dbReference>
<name>E8N432_ANATU</name>
<dbReference type="STRING" id="926569.ANT_11620"/>
<evidence type="ECO:0000313" key="4">
    <source>
        <dbReference type="Proteomes" id="UP000008922"/>
    </source>
</evidence>
<dbReference type="InterPro" id="IPR029063">
    <property type="entry name" value="SAM-dependent_MTases_sf"/>
</dbReference>
<dbReference type="InParanoid" id="E8N432"/>
<gene>
    <name evidence="3" type="ordered locus">ANT_11620</name>
</gene>
<organism evidence="3 4">
    <name type="scientific">Anaerolinea thermophila (strain DSM 14523 / JCM 11388 / NBRC 100420 / UNI-1)</name>
    <dbReference type="NCBI Taxonomy" id="926569"/>
    <lineage>
        <taxon>Bacteria</taxon>
        <taxon>Bacillati</taxon>
        <taxon>Chloroflexota</taxon>
        <taxon>Anaerolineae</taxon>
        <taxon>Anaerolineales</taxon>
        <taxon>Anaerolineaceae</taxon>
        <taxon>Anaerolinea</taxon>
    </lineage>
</organism>
<dbReference type="NCBIfam" id="TIGR00095">
    <property type="entry name" value="16S rRNA (guanine(966)-N(2))-methyltransferase RsmD"/>
    <property type="match status" value="1"/>
</dbReference>
<keyword evidence="1" id="KW-0489">Methyltransferase</keyword>